<dbReference type="SUPFAM" id="SSF53271">
    <property type="entry name" value="PRTase-like"/>
    <property type="match status" value="1"/>
</dbReference>
<dbReference type="InterPro" id="IPR029057">
    <property type="entry name" value="PRTase-like"/>
</dbReference>
<keyword evidence="8" id="KW-1185">Reference proteome</keyword>
<feature type="compositionally biased region" description="Polar residues" evidence="5">
    <location>
        <begin position="933"/>
        <end position="944"/>
    </location>
</feature>
<dbReference type="InterPro" id="IPR029063">
    <property type="entry name" value="SAM-dependent_MTases_sf"/>
</dbReference>
<dbReference type="InterPro" id="IPR005919">
    <property type="entry name" value="Pmev_kin_anim"/>
</dbReference>
<accession>A0A6A5XMI7</accession>
<dbReference type="PANTHER" id="PTHR42973:SF25">
    <property type="entry name" value="PHOSPHOMEVALONATE KINASE"/>
    <property type="match status" value="1"/>
</dbReference>
<dbReference type="InterPro" id="IPR016166">
    <property type="entry name" value="FAD-bd_PCMH"/>
</dbReference>
<dbReference type="Gene3D" id="3.40.50.2020">
    <property type="match status" value="1"/>
</dbReference>
<dbReference type="GO" id="GO:0004631">
    <property type="term" value="F:phosphomevalonate kinase activity"/>
    <property type="evidence" value="ECO:0007669"/>
    <property type="project" value="InterPro"/>
</dbReference>
<keyword evidence="2" id="KW-0285">Flavoprotein</keyword>
<dbReference type="Pfam" id="PF01565">
    <property type="entry name" value="FAD_binding_4"/>
    <property type="match status" value="1"/>
</dbReference>
<dbReference type="PROSITE" id="PS51387">
    <property type="entry name" value="FAD_PCMH"/>
    <property type="match status" value="1"/>
</dbReference>
<dbReference type="Gene3D" id="3.30.465.10">
    <property type="match status" value="1"/>
</dbReference>
<dbReference type="GO" id="GO:0019287">
    <property type="term" value="P:isopentenyl diphosphate biosynthetic process, mevalonate pathway"/>
    <property type="evidence" value="ECO:0007669"/>
    <property type="project" value="UniProtKB-UniPathway"/>
</dbReference>
<feature type="region of interest" description="Disordered" evidence="5">
    <location>
        <begin position="922"/>
        <end position="944"/>
    </location>
</feature>
<dbReference type="InterPro" id="IPR050416">
    <property type="entry name" value="FAD-linked_Oxidoreductase"/>
</dbReference>
<dbReference type="Gene3D" id="3.40.50.150">
    <property type="entry name" value="Vaccinia Virus protein VP39"/>
    <property type="match status" value="1"/>
</dbReference>
<dbReference type="GO" id="GO:0006695">
    <property type="term" value="P:cholesterol biosynthetic process"/>
    <property type="evidence" value="ECO:0007669"/>
    <property type="project" value="InterPro"/>
</dbReference>
<evidence type="ECO:0000256" key="1">
    <source>
        <dbReference type="ARBA" id="ARBA00005466"/>
    </source>
</evidence>
<dbReference type="GO" id="GO:0016491">
    <property type="term" value="F:oxidoreductase activity"/>
    <property type="evidence" value="ECO:0007669"/>
    <property type="project" value="UniProtKB-KW"/>
</dbReference>
<keyword evidence="3" id="KW-0274">FAD</keyword>
<dbReference type="InterPro" id="IPR027417">
    <property type="entry name" value="P-loop_NTPase"/>
</dbReference>
<organism evidence="7 8">
    <name type="scientific">Aaosphaeria arxii CBS 175.79</name>
    <dbReference type="NCBI Taxonomy" id="1450172"/>
    <lineage>
        <taxon>Eukaryota</taxon>
        <taxon>Fungi</taxon>
        <taxon>Dikarya</taxon>
        <taxon>Ascomycota</taxon>
        <taxon>Pezizomycotina</taxon>
        <taxon>Dothideomycetes</taxon>
        <taxon>Pleosporomycetidae</taxon>
        <taxon>Pleosporales</taxon>
        <taxon>Pleosporales incertae sedis</taxon>
        <taxon>Aaosphaeria</taxon>
    </lineage>
</organism>
<dbReference type="EMBL" id="ML978070">
    <property type="protein sequence ID" value="KAF2014458.1"/>
    <property type="molecule type" value="Genomic_DNA"/>
</dbReference>
<dbReference type="Pfam" id="PF04275">
    <property type="entry name" value="P-mevalo_kinase"/>
    <property type="match status" value="1"/>
</dbReference>
<dbReference type="PANTHER" id="PTHR42973">
    <property type="entry name" value="BINDING OXIDOREDUCTASE, PUTATIVE (AFU_ORTHOLOGUE AFUA_1G17690)-RELATED"/>
    <property type="match status" value="1"/>
</dbReference>
<evidence type="ECO:0000256" key="4">
    <source>
        <dbReference type="ARBA" id="ARBA00023002"/>
    </source>
</evidence>
<dbReference type="CDD" id="cd06223">
    <property type="entry name" value="PRTases_typeI"/>
    <property type="match status" value="1"/>
</dbReference>
<dbReference type="GO" id="GO:0005737">
    <property type="term" value="C:cytoplasm"/>
    <property type="evidence" value="ECO:0007669"/>
    <property type="project" value="InterPro"/>
</dbReference>
<evidence type="ECO:0000256" key="2">
    <source>
        <dbReference type="ARBA" id="ARBA00022630"/>
    </source>
</evidence>
<dbReference type="Gene3D" id="3.40.50.300">
    <property type="entry name" value="P-loop containing nucleotide triphosphate hydrolases"/>
    <property type="match status" value="1"/>
</dbReference>
<evidence type="ECO:0000256" key="3">
    <source>
        <dbReference type="ARBA" id="ARBA00022827"/>
    </source>
</evidence>
<evidence type="ECO:0000259" key="6">
    <source>
        <dbReference type="PROSITE" id="PS51387"/>
    </source>
</evidence>
<dbReference type="GeneID" id="54285637"/>
<feature type="domain" description="FAD-binding PCMH-type" evidence="6">
    <location>
        <begin position="319"/>
        <end position="503"/>
    </location>
</feature>
<dbReference type="InterPro" id="IPR006094">
    <property type="entry name" value="Oxid_FAD_bind_N"/>
</dbReference>
<evidence type="ECO:0000256" key="5">
    <source>
        <dbReference type="SAM" id="MobiDB-lite"/>
    </source>
</evidence>
<dbReference type="SUPFAM" id="SSF56176">
    <property type="entry name" value="FAD-binding/transporter-associated domain-like"/>
    <property type="match status" value="1"/>
</dbReference>
<dbReference type="GO" id="GO:0071949">
    <property type="term" value="F:FAD binding"/>
    <property type="evidence" value="ECO:0007669"/>
    <property type="project" value="InterPro"/>
</dbReference>
<dbReference type="AlphaFoldDB" id="A0A6A5XMI7"/>
<protein>
    <recommendedName>
        <fullName evidence="6">FAD-binding PCMH-type domain-containing protein</fullName>
    </recommendedName>
</protein>
<evidence type="ECO:0000313" key="8">
    <source>
        <dbReference type="Proteomes" id="UP000799778"/>
    </source>
</evidence>
<name>A0A6A5XMI7_9PLEO</name>
<gene>
    <name evidence="7" type="ORF">BU24DRAFT_423394</name>
</gene>
<dbReference type="Proteomes" id="UP000799778">
    <property type="component" value="Unassembled WGS sequence"/>
</dbReference>
<dbReference type="InterPro" id="IPR036318">
    <property type="entry name" value="FAD-bd_PCMH-like_sf"/>
</dbReference>
<evidence type="ECO:0000313" key="7">
    <source>
        <dbReference type="EMBL" id="KAF2014458.1"/>
    </source>
</evidence>
<dbReference type="UniPathway" id="UPA00057">
    <property type="reaction ID" value="UER00099"/>
</dbReference>
<dbReference type="Gene3D" id="3.40.462.20">
    <property type="match status" value="1"/>
</dbReference>
<dbReference type="OrthoDB" id="363185at2759"/>
<dbReference type="Pfam" id="PF00156">
    <property type="entry name" value="Pribosyltran"/>
    <property type="match status" value="1"/>
</dbReference>
<dbReference type="InterPro" id="IPR016169">
    <property type="entry name" value="FAD-bd_PCMH_sub2"/>
</dbReference>
<sequence length="1173" mass="128040">MATLDTLKRALRQIAPTFASSRDGRLSDADHKAGLEIIKNESGSLIYRDFIIPQLNRQLDYLLKSRSDISVLEVGPGPRTVFADVPIYLRRAIRKYDAYEPNKLFSASLTEWINAGTEADPTLPALKSPPCIRQSPFDPENEVTNSSVEDTETIKQKYDIVAFCHSLYGLTPKRRYIERALDLLITGPQGGIVVVFHRDGVLNFDGLVAHHMASFPDAVLRVADDDKTLRCFTTYVTGFDVQSEANCRFNKMPDDELTTKRLSVCRALGSRHEDHPGLLTFSAPDSMIVFNQHSTTLPELIAEVPIREDARVIKNREARRQHPACTFGPTEIAQIQRCVKWAKKYGFGLTVLGGGHSDHCVLSNVVCLDMSSFDKVHIGRNATHGALIIVDAGCNTGGIVRVATEAGLALPLGARPSVGAGLWLQGGIGHQARLHGLACDSIIGAVMVNVGSGELLYVGCVPREYRPPNAHRPKNDLDLLWAIRGAGSNVGIVLNVVFRAHEALTFEIRHWSSSLSNNEKTRLRLSEVEKSVDVAVPGNLSVDAFLYHDDGQLQICASLYQCYPPGSLHQPNLHIPTQFRQDTWNLDDKVKGVDGIGLFDTELYISTMHGGHGGGKTSSFKRCVFLKGLGRNNVADCLEAIMRRAPTPLCYIHLLQGGGAVRDIPADGTAFGCRDWDYASVLTGVWRRDQDGSKFANAAVQWVYDAAKELISLTNKHGEVTMGACVGVYGADLGPDPRDASLAPHAFGANRAKLANIKHQVDPYNILRYSCPISTDISTPLKMLKCIFIITGASCAGKDHFAKVCCPIFLHRGFKTKVSSISDATKIEYAAATGADLDLLLYDRQYKENHRPALTFFFKEQVIKQPNLPVQHFLSLVANASDQDVLFITGMRDAAPVASYAHHVPSIKVVEIHITADCQVRRDRGSTTDPHQESNGASAPESNLAASDHRPTFVFEDNSDGDAHIQEFAEHRLLPHLCDGIQQLSRMIHHFPGFPRPEVDFCHVLGIAQQPGGLELCTELLHSHFSDDWSKVGAIVSCETGGFIFAPTLAVKAGVPMVPVREASKLPPPTVTVMKPSSHISSLVAESGVPRTEIGMSSDTIPAGSKVVVVDDVLASGMTLYAVLQLLVKAGVRTEDVSVLVVAEFPIHRGREMLHKKGFGKVGIQSLVVIGTV</sequence>
<proteinExistence type="inferred from homology"/>
<comment type="similarity">
    <text evidence="1">Belongs to the oxygen-dependent FAD-linked oxidoreductase family.</text>
</comment>
<dbReference type="RefSeq" id="XP_033382797.1">
    <property type="nucleotide sequence ID" value="XM_033528240.1"/>
</dbReference>
<keyword evidence="4" id="KW-0560">Oxidoreductase</keyword>
<dbReference type="InterPro" id="IPR000836">
    <property type="entry name" value="PRTase_dom"/>
</dbReference>
<reference evidence="7" key="1">
    <citation type="journal article" date="2020" name="Stud. Mycol.">
        <title>101 Dothideomycetes genomes: a test case for predicting lifestyles and emergence of pathogens.</title>
        <authorList>
            <person name="Haridas S."/>
            <person name="Albert R."/>
            <person name="Binder M."/>
            <person name="Bloem J."/>
            <person name="Labutti K."/>
            <person name="Salamov A."/>
            <person name="Andreopoulos B."/>
            <person name="Baker S."/>
            <person name="Barry K."/>
            <person name="Bills G."/>
            <person name="Bluhm B."/>
            <person name="Cannon C."/>
            <person name="Castanera R."/>
            <person name="Culley D."/>
            <person name="Daum C."/>
            <person name="Ezra D."/>
            <person name="Gonzalez J."/>
            <person name="Henrissat B."/>
            <person name="Kuo A."/>
            <person name="Liang C."/>
            <person name="Lipzen A."/>
            <person name="Lutzoni F."/>
            <person name="Magnuson J."/>
            <person name="Mondo S."/>
            <person name="Nolan M."/>
            <person name="Ohm R."/>
            <person name="Pangilinan J."/>
            <person name="Park H.-J."/>
            <person name="Ramirez L."/>
            <person name="Alfaro M."/>
            <person name="Sun H."/>
            <person name="Tritt A."/>
            <person name="Yoshinaga Y."/>
            <person name="Zwiers L.-H."/>
            <person name="Turgeon B."/>
            <person name="Goodwin S."/>
            <person name="Spatafora J."/>
            <person name="Crous P."/>
            <person name="Grigoriev I."/>
        </authorList>
    </citation>
    <scope>NUCLEOTIDE SEQUENCE</scope>
    <source>
        <strain evidence="7">CBS 175.79</strain>
    </source>
</reference>
<feature type="compositionally biased region" description="Basic and acidic residues" evidence="5">
    <location>
        <begin position="922"/>
        <end position="932"/>
    </location>
</feature>